<reference evidence="6 7" key="1">
    <citation type="journal article" date="2020" name="Biotechnol. Biofuels">
        <title>New insights from the biogas microbiome by comprehensive genome-resolved metagenomics of nearly 1600 species originating from multiple anaerobic digesters.</title>
        <authorList>
            <person name="Campanaro S."/>
            <person name="Treu L."/>
            <person name="Rodriguez-R L.M."/>
            <person name="Kovalovszki A."/>
            <person name="Ziels R.M."/>
            <person name="Maus I."/>
            <person name="Zhu X."/>
            <person name="Kougias P.G."/>
            <person name="Basile A."/>
            <person name="Luo G."/>
            <person name="Schluter A."/>
            <person name="Konstantinidis K.T."/>
            <person name="Angelidaki I."/>
        </authorList>
    </citation>
    <scope>NUCLEOTIDE SEQUENCE [LARGE SCALE GENOMIC DNA]</scope>
    <source>
        <strain evidence="6">AS27yjCOA_65</strain>
    </source>
</reference>
<keyword evidence="4" id="KW-0342">GTP-binding</keyword>
<evidence type="ECO:0000256" key="2">
    <source>
        <dbReference type="ARBA" id="ARBA00022741"/>
    </source>
</evidence>
<dbReference type="PANTHER" id="PTHR10229">
    <property type="entry name" value="GTP-BINDING PROTEIN HFLX"/>
    <property type="match status" value="1"/>
</dbReference>
<dbReference type="InterPro" id="IPR006073">
    <property type="entry name" value="GTP-bd"/>
</dbReference>
<dbReference type="PRINTS" id="PR00326">
    <property type="entry name" value="GTP1OBG"/>
</dbReference>
<dbReference type="Proteomes" id="UP000524246">
    <property type="component" value="Unassembled WGS sequence"/>
</dbReference>
<feature type="domain" description="Hflx-type G" evidence="5">
    <location>
        <begin position="110"/>
        <end position="281"/>
    </location>
</feature>
<dbReference type="Gene3D" id="6.10.250.2860">
    <property type="match status" value="1"/>
</dbReference>
<evidence type="ECO:0000313" key="7">
    <source>
        <dbReference type="Proteomes" id="UP000524246"/>
    </source>
</evidence>
<dbReference type="CDD" id="cd01878">
    <property type="entry name" value="HflX"/>
    <property type="match status" value="1"/>
</dbReference>
<gene>
    <name evidence="6" type="primary">hflX</name>
    <name evidence="6" type="ORF">GYA55_14755</name>
</gene>
<dbReference type="Pfam" id="PF01926">
    <property type="entry name" value="MMR_HSR1"/>
    <property type="match status" value="1"/>
</dbReference>
<keyword evidence="2" id="KW-0547">Nucleotide-binding</keyword>
<dbReference type="Gene3D" id="3.40.50.11060">
    <property type="entry name" value="GTPase HflX, N-terminal domain"/>
    <property type="match status" value="1"/>
</dbReference>
<protein>
    <submittedName>
        <fullName evidence="6">GTPase HflX</fullName>
    </submittedName>
</protein>
<dbReference type="InterPro" id="IPR030394">
    <property type="entry name" value="G_HFLX_dom"/>
</dbReference>
<proteinExistence type="predicted"/>
<accession>A0A7X9ILM9</accession>
<evidence type="ECO:0000256" key="1">
    <source>
        <dbReference type="ARBA" id="ARBA00022723"/>
    </source>
</evidence>
<keyword evidence="3" id="KW-0460">Magnesium</keyword>
<evidence type="ECO:0000259" key="5">
    <source>
        <dbReference type="PROSITE" id="PS51705"/>
    </source>
</evidence>
<sequence length="294" mass="33096">AKNIEKMCGVKIIDRSGLILDIFAKHARTREARTQVELAQLKYNLPRLVEKDTGLSRLTGGIGGRGPGETKLEIGRRRIRDRIAFLEKKIDQLSAQRQMRRTRREEQKIPLVSLIGYTNAGKSSVFNALTKSTVFVENKLFATLDPAQRRLVLPYEGAPGELVHLVLADTVGFIRDLPVELSNAFRATLEEIRGANLLLHVLDASERELAKRKASVEAILRQMGLDHLPVFLLLNKCDQLSNEKREQLQIEMPDGFFISATKREGLNILREEIERVLKEAGLSKPLRVVGGEDM</sequence>
<keyword evidence="1" id="KW-0479">Metal-binding</keyword>
<dbReference type="Pfam" id="PF16360">
    <property type="entry name" value="GTP-bdg_M"/>
    <property type="match status" value="1"/>
</dbReference>
<dbReference type="GO" id="GO:0005737">
    <property type="term" value="C:cytoplasm"/>
    <property type="evidence" value="ECO:0007669"/>
    <property type="project" value="TreeGrafter"/>
</dbReference>
<dbReference type="EMBL" id="JAAZON010000668">
    <property type="protein sequence ID" value="NMC64422.1"/>
    <property type="molecule type" value="Genomic_DNA"/>
</dbReference>
<dbReference type="Gene3D" id="3.40.50.300">
    <property type="entry name" value="P-loop containing nucleotide triphosphate hydrolases"/>
    <property type="match status" value="1"/>
</dbReference>
<feature type="non-terminal residue" evidence="6">
    <location>
        <position position="1"/>
    </location>
</feature>
<dbReference type="InterPro" id="IPR032305">
    <property type="entry name" value="GTP-bd_M"/>
</dbReference>
<evidence type="ECO:0000256" key="3">
    <source>
        <dbReference type="ARBA" id="ARBA00022842"/>
    </source>
</evidence>
<dbReference type="PANTHER" id="PTHR10229:SF0">
    <property type="entry name" value="GTP-BINDING PROTEIN 6-RELATED"/>
    <property type="match status" value="1"/>
</dbReference>
<dbReference type="PROSITE" id="PS51705">
    <property type="entry name" value="G_HFLX"/>
    <property type="match status" value="1"/>
</dbReference>
<organism evidence="6 7">
    <name type="scientific">SAR324 cluster bacterium</name>
    <dbReference type="NCBI Taxonomy" id="2024889"/>
    <lineage>
        <taxon>Bacteria</taxon>
        <taxon>Deltaproteobacteria</taxon>
        <taxon>SAR324 cluster</taxon>
    </lineage>
</organism>
<name>A0A7X9ILM9_9DELT</name>
<dbReference type="InterPro" id="IPR027417">
    <property type="entry name" value="P-loop_NTPase"/>
</dbReference>
<dbReference type="InterPro" id="IPR016496">
    <property type="entry name" value="GTPase_HflX"/>
</dbReference>
<dbReference type="Pfam" id="PF13167">
    <property type="entry name" value="GTP-bdg_N"/>
    <property type="match status" value="1"/>
</dbReference>
<dbReference type="GO" id="GO:0005525">
    <property type="term" value="F:GTP binding"/>
    <property type="evidence" value="ECO:0007669"/>
    <property type="project" value="UniProtKB-KW"/>
</dbReference>
<evidence type="ECO:0000313" key="6">
    <source>
        <dbReference type="EMBL" id="NMC64422.1"/>
    </source>
</evidence>
<comment type="caution">
    <text evidence="6">The sequence shown here is derived from an EMBL/GenBank/DDBJ whole genome shotgun (WGS) entry which is preliminary data.</text>
</comment>
<dbReference type="AlphaFoldDB" id="A0A7X9ILM9"/>
<dbReference type="SUPFAM" id="SSF52540">
    <property type="entry name" value="P-loop containing nucleoside triphosphate hydrolases"/>
    <property type="match status" value="1"/>
</dbReference>
<dbReference type="InterPro" id="IPR042108">
    <property type="entry name" value="GTPase_HflX_N_sf"/>
</dbReference>
<dbReference type="GO" id="GO:0043022">
    <property type="term" value="F:ribosome binding"/>
    <property type="evidence" value="ECO:0007669"/>
    <property type="project" value="TreeGrafter"/>
</dbReference>
<dbReference type="NCBIfam" id="TIGR03156">
    <property type="entry name" value="GTP_HflX"/>
    <property type="match status" value="1"/>
</dbReference>
<dbReference type="InterPro" id="IPR025121">
    <property type="entry name" value="GTPase_HflX_N"/>
</dbReference>
<dbReference type="GO" id="GO:0046872">
    <property type="term" value="F:metal ion binding"/>
    <property type="evidence" value="ECO:0007669"/>
    <property type="project" value="UniProtKB-KW"/>
</dbReference>
<evidence type="ECO:0000256" key="4">
    <source>
        <dbReference type="ARBA" id="ARBA00023134"/>
    </source>
</evidence>